<reference evidence="5 6" key="1">
    <citation type="journal article" date="2018" name="Plant J.">
        <title>Genome sequences of Chlorella sorokiniana UTEX 1602 and Micractinium conductrix SAG 241.80: implications to maltose excretion by a green alga.</title>
        <authorList>
            <person name="Arriola M.B."/>
            <person name="Velmurugan N."/>
            <person name="Zhang Y."/>
            <person name="Plunkett M.H."/>
            <person name="Hondzo H."/>
            <person name="Barney B.M."/>
        </authorList>
    </citation>
    <scope>NUCLEOTIDE SEQUENCE [LARGE SCALE GENOMIC DNA]</scope>
    <source>
        <strain evidence="6">UTEX 1602</strain>
    </source>
</reference>
<dbReference type="SUPFAM" id="SSF50978">
    <property type="entry name" value="WD40 repeat-like"/>
    <property type="match status" value="1"/>
</dbReference>
<feature type="domain" description="F-box" evidence="4">
    <location>
        <begin position="31"/>
        <end position="70"/>
    </location>
</feature>
<dbReference type="PANTHER" id="PTHR44436:SF1">
    <property type="entry name" value="F-BOX_WD REPEAT-CONTAINING PROTEIN 2"/>
    <property type="match status" value="1"/>
</dbReference>
<feature type="compositionally biased region" description="Basic and acidic residues" evidence="3">
    <location>
        <begin position="638"/>
        <end position="647"/>
    </location>
</feature>
<dbReference type="Gene3D" id="2.130.10.10">
    <property type="entry name" value="YVTN repeat-like/Quinoprotein amine dehydrogenase"/>
    <property type="match status" value="2"/>
</dbReference>
<dbReference type="Proteomes" id="UP000239899">
    <property type="component" value="Unassembled WGS sequence"/>
</dbReference>
<dbReference type="OrthoDB" id="10265988at2759"/>
<dbReference type="InterPro" id="IPR001680">
    <property type="entry name" value="WD40_rpt"/>
</dbReference>
<dbReference type="InterPro" id="IPR036322">
    <property type="entry name" value="WD40_repeat_dom_sf"/>
</dbReference>
<gene>
    <name evidence="5" type="ORF">C2E21_0779</name>
</gene>
<dbReference type="EMBL" id="LHPG02000002">
    <property type="protein sequence ID" value="PRW60634.1"/>
    <property type="molecule type" value="Genomic_DNA"/>
</dbReference>
<dbReference type="SMART" id="SM00320">
    <property type="entry name" value="WD40"/>
    <property type="match status" value="4"/>
</dbReference>
<evidence type="ECO:0000259" key="4">
    <source>
        <dbReference type="Pfam" id="PF12937"/>
    </source>
</evidence>
<sequence length="647" mass="67001">MSGPRAAPQAAGPSTSAAHAAQSADFVQQWPSHLSQMVLSCLQDHRDLAAAASVCRRWQAVVREERVWQACYAARFPAPSAERCLEPAAQAAADALSWPDRYRWRLVLDRAWRSAARRRLVHALEGHHAWVNAVRLVPGVGVASGGSEGAVNLWSTSGELLLHDTTHALAVWALDAAADRVVTGGMDGWVHLLDSATGTLLHRLPVGWRGPAGQLPDAEDWQACGDAAAVSLHDLRMVRGYAGSSSGSAAAGTSSGGGAGGSGNRGSSGSAASSPCNGCFAELALPAAPGQRVPSVFAMDLLYPRLAAGGDRGQVQVWDLSRLDAPPAALPPVPEAAQPPQPRLLYSLWGSSSSSSRRGRPLSAAAYSPAACSLDSLLATNEHLLPGLQMGCVYGLKLLPDWRLLTADHSGCVRLWNCRDLVGAARPTLTLQGSFAPSLDSPAAALVDGEGGPPRPVGMHSVDACLTHLAVWDLPEGLEKEQAGCNAPLAALPSRTPAPSPLGGRQDKPGAQRQPLAPVSRPGGPGLFGCCPSPGKAAAAPAASLFTDASGEPTLSCQALPADSCDPTVDSPALKRQRLGPTAGRGAGWGAGLSGWGASASASSCVSHDSDAAMECSQGSDAEEEERWLAAQPWQRFPDPHPLDVEE</sequence>
<feature type="compositionally biased region" description="Gly residues" evidence="3">
    <location>
        <begin position="254"/>
        <end position="266"/>
    </location>
</feature>
<proteinExistence type="predicted"/>
<dbReference type="InterPro" id="IPR001810">
    <property type="entry name" value="F-box_dom"/>
</dbReference>
<feature type="region of interest" description="Disordered" evidence="3">
    <location>
        <begin position="558"/>
        <end position="585"/>
    </location>
</feature>
<accession>A0A2P6U2V0</accession>
<comment type="caution">
    <text evidence="5">The sequence shown here is derived from an EMBL/GenBank/DDBJ whole genome shotgun (WGS) entry which is preliminary data.</text>
</comment>
<evidence type="ECO:0000313" key="6">
    <source>
        <dbReference type="Proteomes" id="UP000239899"/>
    </source>
</evidence>
<dbReference type="STRING" id="3076.A0A2P6U2V0"/>
<dbReference type="CDD" id="cd09917">
    <property type="entry name" value="F-box_SF"/>
    <property type="match status" value="1"/>
</dbReference>
<keyword evidence="2" id="KW-0677">Repeat</keyword>
<evidence type="ECO:0000313" key="5">
    <source>
        <dbReference type="EMBL" id="PRW60634.1"/>
    </source>
</evidence>
<evidence type="ECO:0000256" key="3">
    <source>
        <dbReference type="SAM" id="MobiDB-lite"/>
    </source>
</evidence>
<dbReference type="SUPFAM" id="SSF81383">
    <property type="entry name" value="F-box domain"/>
    <property type="match status" value="1"/>
</dbReference>
<feature type="region of interest" description="Disordered" evidence="3">
    <location>
        <begin position="489"/>
        <end position="528"/>
    </location>
</feature>
<dbReference type="InterPro" id="IPR042627">
    <property type="entry name" value="FBXW2"/>
</dbReference>
<dbReference type="InterPro" id="IPR036047">
    <property type="entry name" value="F-box-like_dom_sf"/>
</dbReference>
<feature type="region of interest" description="Disordered" evidence="3">
    <location>
        <begin position="610"/>
        <end position="647"/>
    </location>
</feature>
<protein>
    <submittedName>
        <fullName evidence="5">SCF ubiquitin ligase complex subunit CDC4</fullName>
    </submittedName>
</protein>
<dbReference type="Pfam" id="PF12937">
    <property type="entry name" value="F-box-like"/>
    <property type="match status" value="1"/>
</dbReference>
<dbReference type="PANTHER" id="PTHR44436">
    <property type="entry name" value="F-BOX/WD REPEAT-CONTAINING PROTEIN 2"/>
    <property type="match status" value="1"/>
</dbReference>
<organism evidence="5 6">
    <name type="scientific">Chlorella sorokiniana</name>
    <name type="common">Freshwater green alga</name>
    <dbReference type="NCBI Taxonomy" id="3076"/>
    <lineage>
        <taxon>Eukaryota</taxon>
        <taxon>Viridiplantae</taxon>
        <taxon>Chlorophyta</taxon>
        <taxon>core chlorophytes</taxon>
        <taxon>Trebouxiophyceae</taxon>
        <taxon>Chlorellales</taxon>
        <taxon>Chlorellaceae</taxon>
        <taxon>Chlorella clade</taxon>
        <taxon>Chlorella</taxon>
    </lineage>
</organism>
<dbReference type="Gene3D" id="1.20.1280.50">
    <property type="match status" value="1"/>
</dbReference>
<evidence type="ECO:0000256" key="2">
    <source>
        <dbReference type="ARBA" id="ARBA00022737"/>
    </source>
</evidence>
<evidence type="ECO:0000256" key="1">
    <source>
        <dbReference type="ARBA" id="ARBA00022574"/>
    </source>
</evidence>
<name>A0A2P6U2V0_CHLSO</name>
<dbReference type="InterPro" id="IPR015943">
    <property type="entry name" value="WD40/YVTN_repeat-like_dom_sf"/>
</dbReference>
<keyword evidence="6" id="KW-1185">Reference proteome</keyword>
<dbReference type="AlphaFoldDB" id="A0A2P6U2V0"/>
<keyword evidence="5" id="KW-0436">Ligase</keyword>
<dbReference type="GO" id="GO:0016874">
    <property type="term" value="F:ligase activity"/>
    <property type="evidence" value="ECO:0007669"/>
    <property type="project" value="UniProtKB-KW"/>
</dbReference>
<keyword evidence="1" id="KW-0853">WD repeat</keyword>
<feature type="region of interest" description="Disordered" evidence="3">
    <location>
        <begin position="245"/>
        <end position="268"/>
    </location>
</feature>